<dbReference type="OrthoDB" id="7817633at2"/>
<dbReference type="AlphaFoldDB" id="A0A317PVQ6"/>
<comment type="similarity">
    <text evidence="1">Belongs to the UPF0065 (bug) family.</text>
</comment>
<evidence type="ECO:0000313" key="3">
    <source>
        <dbReference type="EMBL" id="PWW03500.1"/>
    </source>
</evidence>
<comment type="caution">
    <text evidence="3">The sequence shown here is derived from an EMBL/GenBank/DDBJ whole genome shotgun (WGS) entry which is preliminary data.</text>
</comment>
<dbReference type="RefSeq" id="WP_110030057.1">
    <property type="nucleotide sequence ID" value="NZ_QGTR01000001.1"/>
</dbReference>
<dbReference type="Gene3D" id="3.40.190.10">
    <property type="entry name" value="Periplasmic binding protein-like II"/>
    <property type="match status" value="1"/>
</dbReference>
<accession>A0A317PVQ6</accession>
<reference evidence="3 4" key="1">
    <citation type="submission" date="2018-05" db="EMBL/GenBank/DDBJ databases">
        <title>Genomic Encyclopedia of Type Strains, Phase IV (KMG-IV): sequencing the most valuable type-strain genomes for metagenomic binning, comparative biology and taxonomic classification.</title>
        <authorList>
            <person name="Goeker M."/>
        </authorList>
    </citation>
    <scope>NUCLEOTIDE SEQUENCE [LARGE SCALE GENOMIC DNA]</scope>
    <source>
        <strain evidence="3 4">DSM 16791</strain>
    </source>
</reference>
<dbReference type="EMBL" id="QGTR01000001">
    <property type="protein sequence ID" value="PWW03500.1"/>
    <property type="molecule type" value="Genomic_DNA"/>
</dbReference>
<evidence type="ECO:0000256" key="1">
    <source>
        <dbReference type="ARBA" id="ARBA00006987"/>
    </source>
</evidence>
<dbReference type="PANTHER" id="PTHR42928">
    <property type="entry name" value="TRICARBOXYLATE-BINDING PROTEIN"/>
    <property type="match status" value="1"/>
</dbReference>
<dbReference type="InterPro" id="IPR042100">
    <property type="entry name" value="Bug_dom1"/>
</dbReference>
<keyword evidence="2" id="KW-0732">Signal</keyword>
<sequence>MADSIHLLRALGLAIALGLTAISGAPSAAETVTLKVGYGPGGGFDTAARFVAEHLGAHLPGHPEVAVQNVDGAGSLKLARMLAGTEPKDGSVIGLINPSLVIATVTDPGLTGFDANSLNWIGSLSASPTVCLVGKASAIASVDEFLGGEFLLGASGKASSSYVMAALVKNSLHARFRLVTGFKGSAEINLAIERGEIEGWCGTSLTSYHATGAERTMRLIGRLDFSTSGETADLPALLDRIADGVDRDAAGLVIGYLAFQLPLVLPAGTPPDIVDTHRRAFDAMIADPAFVEAALRRDIRLSPKNGASVEAIVRGLTDASPAIVARAAELIR</sequence>
<keyword evidence="3" id="KW-0675">Receptor</keyword>
<dbReference type="Proteomes" id="UP000246352">
    <property type="component" value="Unassembled WGS sequence"/>
</dbReference>
<evidence type="ECO:0000256" key="2">
    <source>
        <dbReference type="SAM" id="SignalP"/>
    </source>
</evidence>
<keyword evidence="4" id="KW-1185">Reference proteome</keyword>
<gene>
    <name evidence="3" type="ORF">DFR52_101181</name>
</gene>
<dbReference type="SUPFAM" id="SSF53850">
    <property type="entry name" value="Periplasmic binding protein-like II"/>
    <property type="match status" value="1"/>
</dbReference>
<feature type="signal peptide" evidence="2">
    <location>
        <begin position="1"/>
        <end position="28"/>
    </location>
</feature>
<protein>
    <submittedName>
        <fullName evidence="3">Tripartite-type tricarboxylate transporter receptor subunit TctC</fullName>
    </submittedName>
</protein>
<dbReference type="PANTHER" id="PTHR42928:SF5">
    <property type="entry name" value="BLR1237 PROTEIN"/>
    <property type="match status" value="1"/>
</dbReference>
<feature type="chain" id="PRO_5016421839" evidence="2">
    <location>
        <begin position="29"/>
        <end position="332"/>
    </location>
</feature>
<name>A0A317PVQ6_9HYPH</name>
<proteinExistence type="inferred from homology"/>
<evidence type="ECO:0000313" key="4">
    <source>
        <dbReference type="Proteomes" id="UP000246352"/>
    </source>
</evidence>
<dbReference type="Gene3D" id="3.40.190.150">
    <property type="entry name" value="Bordetella uptake gene, domain 1"/>
    <property type="match status" value="1"/>
</dbReference>
<organism evidence="3 4">
    <name type="scientific">Hoeflea marina</name>
    <dbReference type="NCBI Taxonomy" id="274592"/>
    <lineage>
        <taxon>Bacteria</taxon>
        <taxon>Pseudomonadati</taxon>
        <taxon>Pseudomonadota</taxon>
        <taxon>Alphaproteobacteria</taxon>
        <taxon>Hyphomicrobiales</taxon>
        <taxon>Rhizobiaceae</taxon>
        <taxon>Hoeflea</taxon>
    </lineage>
</organism>
<dbReference type="InterPro" id="IPR005064">
    <property type="entry name" value="BUG"/>
</dbReference>